<keyword evidence="4 7" id="KW-0472">Membrane</keyword>
<reference evidence="10" key="4">
    <citation type="journal article" date="2015" name="G3 (Bethesda)">
        <title>Genome sequences of three phytopathogenic species of the Magnaporthaceae family of fungi.</title>
        <authorList>
            <person name="Okagaki L.H."/>
            <person name="Nunes C.C."/>
            <person name="Sailsbery J."/>
            <person name="Clay B."/>
            <person name="Brown D."/>
            <person name="John T."/>
            <person name="Oh Y."/>
            <person name="Young N."/>
            <person name="Fitzgerald M."/>
            <person name="Haas B.J."/>
            <person name="Zeng Q."/>
            <person name="Young S."/>
            <person name="Adiconis X."/>
            <person name="Fan L."/>
            <person name="Levin J.Z."/>
            <person name="Mitchell T.K."/>
            <person name="Okubara P.A."/>
            <person name="Farman M.L."/>
            <person name="Kohn L.M."/>
            <person name="Birren B."/>
            <person name="Ma L.-J."/>
            <person name="Dean R.A."/>
        </authorList>
    </citation>
    <scope>NUCLEOTIDE SEQUENCE</scope>
    <source>
        <strain evidence="10">R3-111a-1</strain>
    </source>
</reference>
<dbReference type="OrthoDB" id="3923077at2759"/>
<evidence type="ECO:0000256" key="2">
    <source>
        <dbReference type="ARBA" id="ARBA00022692"/>
    </source>
</evidence>
<dbReference type="Pfam" id="PF20684">
    <property type="entry name" value="Fung_rhodopsin"/>
    <property type="match status" value="1"/>
</dbReference>
<feature type="transmembrane region" description="Helical" evidence="7">
    <location>
        <begin position="23"/>
        <end position="46"/>
    </location>
</feature>
<dbReference type="AlphaFoldDB" id="J3PAV5"/>
<reference evidence="11" key="1">
    <citation type="submission" date="2010-07" db="EMBL/GenBank/DDBJ databases">
        <title>The genome sequence of Gaeumannomyces graminis var. tritici strain R3-111a-1.</title>
        <authorList>
            <consortium name="The Broad Institute Genome Sequencing Platform"/>
            <person name="Ma L.-J."/>
            <person name="Dead R."/>
            <person name="Young S."/>
            <person name="Zeng Q."/>
            <person name="Koehrsen M."/>
            <person name="Alvarado L."/>
            <person name="Berlin A."/>
            <person name="Chapman S.B."/>
            <person name="Chen Z."/>
            <person name="Freedman E."/>
            <person name="Gellesch M."/>
            <person name="Goldberg J."/>
            <person name="Griggs A."/>
            <person name="Gujja S."/>
            <person name="Heilman E.R."/>
            <person name="Heiman D."/>
            <person name="Hepburn T."/>
            <person name="Howarth C."/>
            <person name="Jen D."/>
            <person name="Larson L."/>
            <person name="Mehta T."/>
            <person name="Neiman D."/>
            <person name="Pearson M."/>
            <person name="Roberts A."/>
            <person name="Saif S."/>
            <person name="Shea T."/>
            <person name="Shenoy N."/>
            <person name="Sisk P."/>
            <person name="Stolte C."/>
            <person name="Sykes S."/>
            <person name="Walk T."/>
            <person name="White J."/>
            <person name="Yandava C."/>
            <person name="Haas B."/>
            <person name="Nusbaum C."/>
            <person name="Birren B."/>
        </authorList>
    </citation>
    <scope>NUCLEOTIDE SEQUENCE [LARGE SCALE GENOMIC DNA]</scope>
    <source>
        <strain evidence="11">R3-111a-1</strain>
    </source>
</reference>
<dbReference type="PANTHER" id="PTHR33048:SF42">
    <property type="entry name" value="INTEGRAL MEMBRANE PROTEIN"/>
    <property type="match status" value="1"/>
</dbReference>
<sequence length="419" mass="44526">MAAADALPAHTAEFLAEDKGPSVIGALWTFATLATVFVALRCYVRISVKKVFGVDDGCVVLGLVLLICMVSVDTVAVTLGLGRHLAYLIKNAPTQHLVDLTFYLWMGNAFAVMANAFAKMSFAFTLMRVLPQQYIQICLWFITVSLFLIHAVLDVMIYVQCKDIRTLWNPFGVPGECWPTWVLTNYALFVGSWSALCDFALAALPWFIIPQLKMPLRDKLGIAFAMSLGVFAGISAIVKTIQLPNLSSSDQTYGQPDLTIWGGIEVSTTIIASCIPTLRPIGRRLFPGSSADGHASKQSGSGGGSGFKLGRLGGSGNGNLSGSSAPGDRFNPKGRGTNQTLVTIGSKPSRNPKSPAAGTTTMDDDSDKSILDRPGAGEVGAARSGTSLCGSEGGIDNGGRQSPRQGGIRATHEVRVQYD</sequence>
<feature type="compositionally biased region" description="Basic and acidic residues" evidence="6">
    <location>
        <begin position="410"/>
        <end position="419"/>
    </location>
</feature>
<feature type="region of interest" description="Disordered" evidence="6">
    <location>
        <begin position="289"/>
        <end position="419"/>
    </location>
</feature>
<feature type="transmembrane region" description="Helical" evidence="7">
    <location>
        <begin position="58"/>
        <end position="82"/>
    </location>
</feature>
<feature type="transmembrane region" description="Helical" evidence="7">
    <location>
        <begin position="102"/>
        <end position="126"/>
    </location>
</feature>
<dbReference type="PANTHER" id="PTHR33048">
    <property type="entry name" value="PTH11-LIKE INTEGRAL MEMBRANE PROTEIN (AFU_ORTHOLOGUE AFUA_5G11245)"/>
    <property type="match status" value="1"/>
</dbReference>
<evidence type="ECO:0000256" key="5">
    <source>
        <dbReference type="ARBA" id="ARBA00038359"/>
    </source>
</evidence>
<evidence type="ECO:0000313" key="10">
    <source>
        <dbReference type="EnsemblFungi" id="EJT71371"/>
    </source>
</evidence>
<dbReference type="VEuPathDB" id="FungiDB:GGTG_10630"/>
<evidence type="ECO:0000256" key="4">
    <source>
        <dbReference type="ARBA" id="ARBA00023136"/>
    </source>
</evidence>
<evidence type="ECO:0000256" key="1">
    <source>
        <dbReference type="ARBA" id="ARBA00004141"/>
    </source>
</evidence>
<reference evidence="9" key="3">
    <citation type="submission" date="2010-09" db="EMBL/GenBank/DDBJ databases">
        <title>Annotation of Gaeumannomyces graminis var. tritici R3-111a-1.</title>
        <authorList>
            <consortium name="The Broad Institute Genome Sequencing Platform"/>
            <person name="Ma L.-J."/>
            <person name="Dead R."/>
            <person name="Young S.K."/>
            <person name="Zeng Q."/>
            <person name="Gargeya S."/>
            <person name="Fitzgerald M."/>
            <person name="Haas B."/>
            <person name="Abouelleil A."/>
            <person name="Alvarado L."/>
            <person name="Arachchi H.M."/>
            <person name="Berlin A."/>
            <person name="Brown A."/>
            <person name="Chapman S.B."/>
            <person name="Chen Z."/>
            <person name="Dunbar C."/>
            <person name="Freedman E."/>
            <person name="Gearin G."/>
            <person name="Gellesch M."/>
            <person name="Goldberg J."/>
            <person name="Griggs A."/>
            <person name="Gujja S."/>
            <person name="Heiman D."/>
            <person name="Howarth C."/>
            <person name="Larson L."/>
            <person name="Lui A."/>
            <person name="MacDonald P.J.P."/>
            <person name="Mehta T."/>
            <person name="Montmayeur A."/>
            <person name="Murphy C."/>
            <person name="Neiman D."/>
            <person name="Pearson M."/>
            <person name="Priest M."/>
            <person name="Roberts A."/>
            <person name="Saif S."/>
            <person name="Shea T."/>
            <person name="Shenoy N."/>
            <person name="Sisk P."/>
            <person name="Stolte C."/>
            <person name="Sykes S."/>
            <person name="Yandava C."/>
            <person name="Wortman J."/>
            <person name="Nusbaum C."/>
            <person name="Birren B."/>
        </authorList>
    </citation>
    <scope>NUCLEOTIDE SEQUENCE</scope>
    <source>
        <strain evidence="9">R3-111a-1</strain>
    </source>
</reference>
<evidence type="ECO:0000313" key="11">
    <source>
        <dbReference type="Proteomes" id="UP000006039"/>
    </source>
</evidence>
<name>J3PAV5_GAET3</name>
<feature type="transmembrane region" description="Helical" evidence="7">
    <location>
        <begin position="186"/>
        <end position="208"/>
    </location>
</feature>
<feature type="transmembrane region" description="Helical" evidence="7">
    <location>
        <begin position="258"/>
        <end position="278"/>
    </location>
</feature>
<feature type="transmembrane region" description="Helical" evidence="7">
    <location>
        <begin position="138"/>
        <end position="159"/>
    </location>
</feature>
<keyword evidence="3 7" id="KW-1133">Transmembrane helix</keyword>
<evidence type="ECO:0000256" key="7">
    <source>
        <dbReference type="SAM" id="Phobius"/>
    </source>
</evidence>
<evidence type="ECO:0000259" key="8">
    <source>
        <dbReference type="Pfam" id="PF20684"/>
    </source>
</evidence>
<organism evidence="9">
    <name type="scientific">Gaeumannomyces tritici (strain R3-111a-1)</name>
    <name type="common">Wheat and barley take-all root rot fungus</name>
    <name type="synonym">Gaeumannomyces graminis var. tritici</name>
    <dbReference type="NCBI Taxonomy" id="644352"/>
    <lineage>
        <taxon>Eukaryota</taxon>
        <taxon>Fungi</taxon>
        <taxon>Dikarya</taxon>
        <taxon>Ascomycota</taxon>
        <taxon>Pezizomycotina</taxon>
        <taxon>Sordariomycetes</taxon>
        <taxon>Sordariomycetidae</taxon>
        <taxon>Magnaporthales</taxon>
        <taxon>Magnaporthaceae</taxon>
        <taxon>Gaeumannomyces</taxon>
    </lineage>
</organism>
<dbReference type="InterPro" id="IPR052337">
    <property type="entry name" value="SAT4-like"/>
</dbReference>
<comment type="subcellular location">
    <subcellularLocation>
        <location evidence="1">Membrane</location>
        <topology evidence="1">Multi-pass membrane protein</topology>
    </subcellularLocation>
</comment>
<dbReference type="InterPro" id="IPR049326">
    <property type="entry name" value="Rhodopsin_dom_fungi"/>
</dbReference>
<dbReference type="Proteomes" id="UP000006039">
    <property type="component" value="Unassembled WGS sequence"/>
</dbReference>
<accession>J3PAV5</accession>
<evidence type="ECO:0000256" key="3">
    <source>
        <dbReference type="ARBA" id="ARBA00022989"/>
    </source>
</evidence>
<dbReference type="eggNOG" id="ENOG502SMHV">
    <property type="taxonomic scope" value="Eukaryota"/>
</dbReference>
<dbReference type="GO" id="GO:0016020">
    <property type="term" value="C:membrane"/>
    <property type="evidence" value="ECO:0007669"/>
    <property type="project" value="UniProtKB-SubCell"/>
</dbReference>
<reference evidence="9" key="2">
    <citation type="submission" date="2010-07" db="EMBL/GenBank/DDBJ databases">
        <authorList>
            <consortium name="The Broad Institute Genome Sequencing Platform"/>
            <consortium name="Broad Institute Genome Sequencing Center for Infectious Disease"/>
            <person name="Ma L.-J."/>
            <person name="Dead R."/>
            <person name="Young S."/>
            <person name="Zeng Q."/>
            <person name="Koehrsen M."/>
            <person name="Alvarado L."/>
            <person name="Berlin A."/>
            <person name="Chapman S.B."/>
            <person name="Chen Z."/>
            <person name="Freedman E."/>
            <person name="Gellesch M."/>
            <person name="Goldberg J."/>
            <person name="Griggs A."/>
            <person name="Gujja S."/>
            <person name="Heilman E.R."/>
            <person name="Heiman D."/>
            <person name="Hepburn T."/>
            <person name="Howarth C."/>
            <person name="Jen D."/>
            <person name="Larson L."/>
            <person name="Mehta T."/>
            <person name="Neiman D."/>
            <person name="Pearson M."/>
            <person name="Roberts A."/>
            <person name="Saif S."/>
            <person name="Shea T."/>
            <person name="Shenoy N."/>
            <person name="Sisk P."/>
            <person name="Stolte C."/>
            <person name="Sykes S."/>
            <person name="Walk T."/>
            <person name="White J."/>
            <person name="Yandava C."/>
            <person name="Haas B."/>
            <person name="Nusbaum C."/>
            <person name="Birren B."/>
        </authorList>
    </citation>
    <scope>NUCLEOTIDE SEQUENCE</scope>
    <source>
        <strain evidence="9">R3-111a-1</strain>
    </source>
</reference>
<dbReference type="STRING" id="644352.J3PAV5"/>
<dbReference type="GeneID" id="20351088"/>
<protein>
    <recommendedName>
        <fullName evidence="8">Rhodopsin domain-containing protein</fullName>
    </recommendedName>
</protein>
<feature type="transmembrane region" description="Helical" evidence="7">
    <location>
        <begin position="220"/>
        <end position="238"/>
    </location>
</feature>
<feature type="domain" description="Rhodopsin" evidence="8">
    <location>
        <begin position="40"/>
        <end position="282"/>
    </location>
</feature>
<feature type="compositionally biased region" description="Polar residues" evidence="6">
    <location>
        <begin position="336"/>
        <end position="361"/>
    </location>
</feature>
<reference evidence="10" key="5">
    <citation type="submission" date="2018-04" db="UniProtKB">
        <authorList>
            <consortium name="EnsemblFungi"/>
        </authorList>
    </citation>
    <scope>IDENTIFICATION</scope>
    <source>
        <strain evidence="10">R3-111a-1</strain>
    </source>
</reference>
<evidence type="ECO:0000256" key="6">
    <source>
        <dbReference type="SAM" id="MobiDB-lite"/>
    </source>
</evidence>
<dbReference type="HOGENOM" id="CLU_028200_3_0_1"/>
<dbReference type="EnsemblFungi" id="EJT71371">
    <property type="protein sequence ID" value="EJT71371"/>
    <property type="gene ID" value="GGTG_10630"/>
</dbReference>
<proteinExistence type="inferred from homology"/>
<comment type="similarity">
    <text evidence="5">Belongs to the SAT4 family.</text>
</comment>
<dbReference type="RefSeq" id="XP_009226768.1">
    <property type="nucleotide sequence ID" value="XM_009228504.1"/>
</dbReference>
<keyword evidence="11" id="KW-1185">Reference proteome</keyword>
<feature type="compositionally biased region" description="Gly residues" evidence="6">
    <location>
        <begin position="300"/>
        <end position="319"/>
    </location>
</feature>
<evidence type="ECO:0000313" key="9">
    <source>
        <dbReference type="EMBL" id="EJT71371.1"/>
    </source>
</evidence>
<dbReference type="EMBL" id="GL385400">
    <property type="protein sequence ID" value="EJT71371.1"/>
    <property type="molecule type" value="Genomic_DNA"/>
</dbReference>
<keyword evidence="2 7" id="KW-0812">Transmembrane</keyword>
<gene>
    <name evidence="10" type="primary">20351088</name>
    <name evidence="9" type="ORF">GGTG_10630</name>
</gene>